<evidence type="ECO:0000256" key="1">
    <source>
        <dbReference type="SAM" id="MobiDB-lite"/>
    </source>
</evidence>
<feature type="compositionally biased region" description="Basic and acidic residues" evidence="1">
    <location>
        <begin position="25"/>
        <end position="58"/>
    </location>
</feature>
<reference evidence="2" key="1">
    <citation type="journal article" date="2014" name="Int. J. Syst. Evol. Microbiol.">
        <title>Complete genome sequence of Corynebacterium casei LMG S-19264T (=DSM 44701T), isolated from a smear-ripened cheese.</title>
        <authorList>
            <consortium name="US DOE Joint Genome Institute (JGI-PGF)"/>
            <person name="Walter F."/>
            <person name="Albersmeier A."/>
            <person name="Kalinowski J."/>
            <person name="Ruckert C."/>
        </authorList>
    </citation>
    <scope>NUCLEOTIDE SEQUENCE</scope>
    <source>
        <strain evidence="2">CGMCC 4.7138</strain>
    </source>
</reference>
<comment type="caution">
    <text evidence="2">The sequence shown here is derived from an EMBL/GenBank/DDBJ whole genome shotgun (WGS) entry which is preliminary data.</text>
</comment>
<evidence type="ECO:0000313" key="3">
    <source>
        <dbReference type="Proteomes" id="UP000653480"/>
    </source>
</evidence>
<dbReference type="AlphaFoldDB" id="A0A8H9H2F2"/>
<reference evidence="2" key="2">
    <citation type="submission" date="2020-09" db="EMBL/GenBank/DDBJ databases">
        <authorList>
            <person name="Sun Q."/>
            <person name="Zhou Y."/>
        </authorList>
    </citation>
    <scope>NUCLEOTIDE SEQUENCE</scope>
    <source>
        <strain evidence="2">CGMCC 4.7138</strain>
    </source>
</reference>
<gene>
    <name evidence="2" type="ORF">GCM10011574_51030</name>
</gene>
<accession>A0A8H9H2F2</accession>
<name>A0A8H9H2F2_9ACTN</name>
<sequence>MLENKPDRHKRGVTTQYGPQTLGREVSDKERATGSHTADSRAGDSRAVEGEGRAEAQT</sequence>
<dbReference type="EMBL" id="BMMN01000010">
    <property type="protein sequence ID" value="GGO22566.1"/>
    <property type="molecule type" value="Genomic_DNA"/>
</dbReference>
<protein>
    <submittedName>
        <fullName evidence="2">Uncharacterized protein</fullName>
    </submittedName>
</protein>
<organism evidence="2 3">
    <name type="scientific">Microbispora bryophytorum</name>
    <dbReference type="NCBI Taxonomy" id="1460882"/>
    <lineage>
        <taxon>Bacteria</taxon>
        <taxon>Bacillati</taxon>
        <taxon>Actinomycetota</taxon>
        <taxon>Actinomycetes</taxon>
        <taxon>Streptosporangiales</taxon>
        <taxon>Streptosporangiaceae</taxon>
        <taxon>Microbispora</taxon>
    </lineage>
</organism>
<dbReference type="Proteomes" id="UP000653480">
    <property type="component" value="Unassembled WGS sequence"/>
</dbReference>
<feature type="region of interest" description="Disordered" evidence="1">
    <location>
        <begin position="1"/>
        <end position="58"/>
    </location>
</feature>
<keyword evidence="3" id="KW-1185">Reference proteome</keyword>
<proteinExistence type="predicted"/>
<evidence type="ECO:0000313" key="2">
    <source>
        <dbReference type="EMBL" id="GGO22566.1"/>
    </source>
</evidence>